<protein>
    <submittedName>
        <fullName evidence="1">Uncharacterized protein</fullName>
    </submittedName>
</protein>
<evidence type="ECO:0000313" key="1">
    <source>
        <dbReference type="EMBL" id="WNZ23660.1"/>
    </source>
</evidence>
<organism evidence="1">
    <name type="scientific">Leptolyngbya sp. NK1-12</name>
    <dbReference type="NCBI Taxonomy" id="2547451"/>
    <lineage>
        <taxon>Bacteria</taxon>
        <taxon>Bacillati</taxon>
        <taxon>Cyanobacteriota</taxon>
        <taxon>Cyanophyceae</taxon>
        <taxon>Leptolyngbyales</taxon>
        <taxon>Leptolyngbyaceae</taxon>
        <taxon>Leptolyngbya group</taxon>
        <taxon>Leptolyngbya</taxon>
    </lineage>
</organism>
<name>A0AA96WFI2_9CYAN</name>
<sequence length="82" mass="8989">MSIQICLLDSALSELFAQATESGHLTLADRYGLLAALLQAESLTDEERSVIDRMLYAIVRGRLRAVDDISVVQPQPSLSTKN</sequence>
<gene>
    <name evidence="1" type="ORF">HJG54_12880</name>
</gene>
<proteinExistence type="predicted"/>
<dbReference type="RefSeq" id="WP_316435377.1">
    <property type="nucleotide sequence ID" value="NZ_CP053586.1"/>
</dbReference>
<dbReference type="EMBL" id="CP053586">
    <property type="protein sequence ID" value="WNZ23660.1"/>
    <property type="molecule type" value="Genomic_DNA"/>
</dbReference>
<reference evidence="1" key="1">
    <citation type="submission" date="2020-05" db="EMBL/GenBank/DDBJ databases">
        <authorList>
            <person name="Zhu T."/>
            <person name="Keshari N."/>
            <person name="Lu X."/>
        </authorList>
    </citation>
    <scope>NUCLEOTIDE SEQUENCE</scope>
    <source>
        <strain evidence="1">NK1-12</strain>
    </source>
</reference>
<accession>A0AA96WFI2</accession>
<dbReference type="AlphaFoldDB" id="A0AA96WFI2"/>